<feature type="compositionally biased region" description="Basic and acidic residues" evidence="4">
    <location>
        <begin position="1316"/>
        <end position="1341"/>
    </location>
</feature>
<dbReference type="PANTHER" id="PTHR16088">
    <property type="entry name" value="YY1 ASSOCIATED PROTEIN-RELATED"/>
    <property type="match status" value="1"/>
</dbReference>
<dbReference type="PANTHER" id="PTHR16088:SF3">
    <property type="entry name" value="GON-4-LIKE PROTEIN"/>
    <property type="match status" value="1"/>
</dbReference>
<accession>A0A915CEE0</accession>
<feature type="compositionally biased region" description="Basic and acidic residues" evidence="4">
    <location>
        <begin position="1182"/>
        <end position="1192"/>
    </location>
</feature>
<organism evidence="5 7">
    <name type="scientific">Parascaris univalens</name>
    <name type="common">Nematode worm</name>
    <dbReference type="NCBI Taxonomy" id="6257"/>
    <lineage>
        <taxon>Eukaryota</taxon>
        <taxon>Metazoa</taxon>
        <taxon>Ecdysozoa</taxon>
        <taxon>Nematoda</taxon>
        <taxon>Chromadorea</taxon>
        <taxon>Rhabditida</taxon>
        <taxon>Spirurina</taxon>
        <taxon>Ascaridomorpha</taxon>
        <taxon>Ascaridoidea</taxon>
        <taxon>Ascarididae</taxon>
        <taxon>Parascaris</taxon>
    </lineage>
</organism>
<dbReference type="GO" id="GO:0006355">
    <property type="term" value="P:regulation of DNA-templated transcription"/>
    <property type="evidence" value="ECO:0007669"/>
    <property type="project" value="TreeGrafter"/>
</dbReference>
<dbReference type="Proteomes" id="UP000887569">
    <property type="component" value="Unplaced"/>
</dbReference>
<keyword evidence="5" id="KW-1185">Reference proteome</keyword>
<evidence type="ECO:0000256" key="1">
    <source>
        <dbReference type="ARBA" id="ARBA00023015"/>
    </source>
</evidence>
<dbReference type="InterPro" id="IPR052435">
    <property type="entry name" value="YY1-Transcr_Regul"/>
</dbReference>
<protein>
    <submittedName>
        <fullName evidence="6 7">Uncharacterized protein</fullName>
    </submittedName>
</protein>
<feature type="region of interest" description="Disordered" evidence="4">
    <location>
        <begin position="1139"/>
        <end position="1249"/>
    </location>
</feature>
<sequence>PRWPRKRLESMQVRLSLRMKMDRSLDKPGTSGIGASTQQGPEKFTVKGNEHDGGEREEIVKLWRQIDEKLEHKARNHNLSVVNVKTILHHLIKNPGVISLIMGIDDNASLPDLKLTRSKVKQLCKRNEAKSDVAPHTTEVVVIPRAERTFLDVDYEHNEEYDEDYNPDLDEAEVASEADGDVEVDDTDANPEDTNASLQVVEESENDQPALHTRSRNHVVDDCLEDEPLCGDDVLLFSAIDDPDYVDFISTLNDPSRYEVDEMEDPEYNFMRDLECEETPERDELRMDRATEIPMREVENLLQDLIDSGRMNGSEQTSYSAESAKDCKERKSRKHAKREASRHAWVPQYTDHITVLMGATPDDVDKISLDSAILDGTSIEKPPKFTSSELEQLRIQLKKHVQLLTQFVVGCHFEPSLFDERNECQKMINELHELSASQPSNSVFSIKNLEASIVTCHDAINCERVEFPEVNDPRYKKMNLPLPQTMLVLARSNALLYPELLPTVRLRSFPSFYQYFTAPEESLLAMGQYMFSHIPHSTASKRDGRNALIVRYFLPNKETSQIRLHMKNFRFSPEPIYEIITRAEQGKVTMIFPVEKSDSEQSTPPYMWHRNLQPFWLQLLEKRIFYGSGAFADEAPQRDLASYEGVVITQIPESGAATPCHSSPNKDDAADTCGNEANGFAVSDMSTSEEGSSNSRKRCIHGTRLLKNDFKQRTLEKTNEGAENQNGVGRGGGKKRRKCSSECSMERTDEVAREKCIKLCDDGSLYEHDTDSARGGCGDGAVDSRMDIQKKVIPEYSLSGNSRMRNLTDNIESMDVRWVNDISTKIVHNVRMPKKDCDKVQNNSNDGIVDSSDESLAFGSIEKSSNIQIATSEVQNLHHNTASGSAALIPETAGSCVSVVPSCQVVFVPVLSNVNWLVLTHPPSQAIVGTQLVQPLQVGDTTQDSADALSVGNSSDFVVSAKGAESVAGTDQTHGLSTGTSTLKSSDHELAHETFVHTACVRGRVVPSGNMQDASLEERSCALSVVADADLVQTANISRSENSAAEKNFLANDHKSRSAGSVTKCSSSHGSEVLRLGQDRIMAMLDSGFADTNPKMVTENAQKLPTTENLIEDMPDVDNYEVVKKSGSSDADIVTLREGAVESSKPSGLNDIVDPAEGCSSPPTPEESSSSGLTLLFSGQDDSTRNIREEMSPPHTPCWHHSPGIIDDSASKTRFTDIDGSQAEWRRDEWRPRTPGQPVRPDDRGKRNCTKTKRSLLMNFENMASQRPATVDCGVQWEPVDVSSNHESSSSSNTSLYDVSVEDRLSGSVTQEENEGIIRESLEVKETEGDREGGQPNEEPKCKKRKRKERLRDGLKGMLNGEHRARQMRALSHVILGDFKQKMFMHQHKIQAIQQLITSGPPSTQMFQKLREILGDEHDLLLILVSFLFPEDLISESVLNDPIRKAYASAIEMILNIEAYATFGRSKFSARSIFRYIRELGPFCTSEELQARLYDVVGTEDPLWSALSTYLPTAPHPQM</sequence>
<evidence type="ECO:0000313" key="5">
    <source>
        <dbReference type="Proteomes" id="UP000887569"/>
    </source>
</evidence>
<feature type="region of interest" description="Disordered" evidence="4">
    <location>
        <begin position="714"/>
        <end position="743"/>
    </location>
</feature>
<proteinExistence type="predicted"/>
<feature type="region of interest" description="Disordered" evidence="4">
    <location>
        <begin position="24"/>
        <end position="51"/>
    </location>
</feature>
<dbReference type="GO" id="GO:0005634">
    <property type="term" value="C:nucleus"/>
    <property type="evidence" value="ECO:0007669"/>
    <property type="project" value="TreeGrafter"/>
</dbReference>
<evidence type="ECO:0000313" key="6">
    <source>
        <dbReference type="WBParaSite" id="PgR141_g010_t04"/>
    </source>
</evidence>
<evidence type="ECO:0000256" key="3">
    <source>
        <dbReference type="ARBA" id="ARBA00023242"/>
    </source>
</evidence>
<reference evidence="6 7" key="1">
    <citation type="submission" date="2022-11" db="UniProtKB">
        <authorList>
            <consortium name="WormBaseParasite"/>
        </authorList>
    </citation>
    <scope>IDENTIFICATION</scope>
</reference>
<keyword evidence="2" id="KW-0804">Transcription</keyword>
<feature type="region of interest" description="Disordered" evidence="4">
    <location>
        <begin position="1306"/>
        <end position="1352"/>
    </location>
</feature>
<dbReference type="GO" id="GO:0003712">
    <property type="term" value="F:transcription coregulator activity"/>
    <property type="evidence" value="ECO:0007669"/>
    <property type="project" value="TreeGrafter"/>
</dbReference>
<evidence type="ECO:0000313" key="7">
    <source>
        <dbReference type="WBParaSite" id="PgR141_g010_t05"/>
    </source>
</evidence>
<evidence type="ECO:0000256" key="4">
    <source>
        <dbReference type="SAM" id="MobiDB-lite"/>
    </source>
</evidence>
<feature type="compositionally biased region" description="Polar residues" evidence="4">
    <location>
        <begin position="311"/>
        <end position="321"/>
    </location>
</feature>
<keyword evidence="1" id="KW-0805">Transcription regulation</keyword>
<keyword evidence="3" id="KW-0539">Nucleus</keyword>
<name>A0A915CEE0_PARUN</name>
<feature type="compositionally biased region" description="Low complexity" evidence="4">
    <location>
        <begin position="1157"/>
        <end position="1179"/>
    </location>
</feature>
<evidence type="ECO:0000256" key="2">
    <source>
        <dbReference type="ARBA" id="ARBA00023163"/>
    </source>
</evidence>
<dbReference type="WBParaSite" id="PgR141_g010_t04">
    <property type="protein sequence ID" value="PgR141_g010_t04"/>
    <property type="gene ID" value="PgR141_g010"/>
</dbReference>
<feature type="region of interest" description="Disordered" evidence="4">
    <location>
        <begin position="309"/>
        <end position="342"/>
    </location>
</feature>
<dbReference type="WBParaSite" id="PgR141_g010_t05">
    <property type="protein sequence ID" value="PgR141_g010_t05"/>
    <property type="gene ID" value="PgR141_g010"/>
</dbReference>